<organism evidence="1 2">
    <name type="scientific">Variibacter gotjawalensis</name>
    <dbReference type="NCBI Taxonomy" id="1333996"/>
    <lineage>
        <taxon>Bacteria</taxon>
        <taxon>Pseudomonadati</taxon>
        <taxon>Pseudomonadota</taxon>
        <taxon>Alphaproteobacteria</taxon>
        <taxon>Hyphomicrobiales</taxon>
        <taxon>Nitrobacteraceae</taxon>
        <taxon>Variibacter</taxon>
    </lineage>
</organism>
<dbReference type="Proteomes" id="UP000236884">
    <property type="component" value="Chromosome"/>
</dbReference>
<dbReference type="AlphaFoldDB" id="A0A0S3PZ58"/>
<evidence type="ECO:0000313" key="1">
    <source>
        <dbReference type="EMBL" id="BAT61213.1"/>
    </source>
</evidence>
<proteinExistence type="predicted"/>
<gene>
    <name evidence="1" type="ORF">GJW-30_1_03770</name>
</gene>
<dbReference type="EMBL" id="AP014946">
    <property type="protein sequence ID" value="BAT61213.1"/>
    <property type="molecule type" value="Genomic_DNA"/>
</dbReference>
<accession>A0A0S3PZ58</accession>
<evidence type="ECO:0000313" key="2">
    <source>
        <dbReference type="Proteomes" id="UP000236884"/>
    </source>
</evidence>
<protein>
    <recommendedName>
        <fullName evidence="3">PepSY domain-containing protein</fullName>
    </recommendedName>
</protein>
<reference evidence="1 2" key="1">
    <citation type="submission" date="2015-08" db="EMBL/GenBank/DDBJ databases">
        <title>Investigation of the bacterial diversity of lava forest soil.</title>
        <authorList>
            <person name="Lee J.S."/>
        </authorList>
    </citation>
    <scope>NUCLEOTIDE SEQUENCE [LARGE SCALE GENOMIC DNA]</scope>
    <source>
        <strain evidence="1 2">GJW-30</strain>
    </source>
</reference>
<name>A0A0S3PZ58_9BRAD</name>
<dbReference type="OrthoDB" id="7864982at2"/>
<evidence type="ECO:0008006" key="3">
    <source>
        <dbReference type="Google" id="ProtNLM"/>
    </source>
</evidence>
<keyword evidence="2" id="KW-1185">Reference proteome</keyword>
<dbReference type="KEGG" id="vgo:GJW-30_1_03770"/>
<sequence>MARAIVLVGLAIGGTSFWLGEPAFAADQTKCLSPTERNAAITDKRAVPLGRAARATRGQGDMLRAKLCEDAPGLVYRLTILGRDGKVTEATVDASNGQLLGPIK</sequence>
<dbReference type="RefSeq" id="WP_096357941.1">
    <property type="nucleotide sequence ID" value="NZ_AP014946.1"/>
</dbReference>